<organism evidence="2 3">
    <name type="scientific">Methylobacterium radiotolerans (strain ATCC 27329 / DSM 1819 / JCM 2831 / NBRC 15690 / NCIMB 10815 / 0-1)</name>
    <dbReference type="NCBI Taxonomy" id="426355"/>
    <lineage>
        <taxon>Bacteria</taxon>
        <taxon>Pseudomonadati</taxon>
        <taxon>Pseudomonadota</taxon>
        <taxon>Alphaproteobacteria</taxon>
        <taxon>Hyphomicrobiales</taxon>
        <taxon>Methylobacteriaceae</taxon>
        <taxon>Methylobacterium</taxon>
    </lineage>
</organism>
<dbReference type="AlphaFoldDB" id="B1LXB9"/>
<dbReference type="HOGENOM" id="CLU_1842796_0_0_5"/>
<dbReference type="EMBL" id="CP001001">
    <property type="protein sequence ID" value="ACB27240.1"/>
    <property type="molecule type" value="Genomic_DNA"/>
</dbReference>
<name>B1LXB9_METRJ</name>
<protein>
    <submittedName>
        <fullName evidence="2">Uncharacterized protein</fullName>
    </submittedName>
</protein>
<feature type="compositionally biased region" description="Basic and acidic residues" evidence="1">
    <location>
        <begin position="21"/>
        <end position="37"/>
    </location>
</feature>
<dbReference type="Proteomes" id="UP000006589">
    <property type="component" value="Chromosome"/>
</dbReference>
<evidence type="ECO:0000313" key="3">
    <source>
        <dbReference type="Proteomes" id="UP000006589"/>
    </source>
</evidence>
<dbReference type="KEGG" id="mrd:Mrad2831_5293"/>
<accession>B1LXB9</accession>
<sequence length="139" mass="14837">MNSPSDTDTPHESAAARSVRQRRDAADRAREHRERQRAEFDRLRARVAKLEARVAELEPLVTHAEVDCLVVAGLARAIARAPTHRREAPVAGSVAVAAIIDQCGKAGRAAGGDYAECAHAAGGRLQAAVLQFAPRARTA</sequence>
<reference evidence="2 3" key="1">
    <citation type="submission" date="2008-03" db="EMBL/GenBank/DDBJ databases">
        <title>Complete sequence of chromosome of Methylobacterium radiotolerans JCM 2831.</title>
        <authorList>
            <consortium name="US DOE Joint Genome Institute"/>
            <person name="Copeland A."/>
            <person name="Lucas S."/>
            <person name="Lapidus A."/>
            <person name="Glavina del Rio T."/>
            <person name="Dalin E."/>
            <person name="Tice H."/>
            <person name="Bruce D."/>
            <person name="Goodwin L."/>
            <person name="Pitluck S."/>
            <person name="Kiss H."/>
            <person name="Brettin T."/>
            <person name="Detter J.C."/>
            <person name="Han C."/>
            <person name="Kuske C.R."/>
            <person name="Schmutz J."/>
            <person name="Larimer F."/>
            <person name="Land M."/>
            <person name="Hauser L."/>
            <person name="Kyrpides N."/>
            <person name="Mikhailova N."/>
            <person name="Marx C.J."/>
            <person name="Richardson P."/>
        </authorList>
    </citation>
    <scope>NUCLEOTIDE SEQUENCE [LARGE SCALE GENOMIC DNA]</scope>
    <source>
        <strain evidence="3">ATCC 27329 / DSM 1819 / JCM 2831 / NBRC 15690 / NCIMB 10815 / 0-1</strain>
    </source>
</reference>
<feature type="region of interest" description="Disordered" evidence="1">
    <location>
        <begin position="1"/>
        <end position="37"/>
    </location>
</feature>
<evidence type="ECO:0000256" key="1">
    <source>
        <dbReference type="SAM" id="MobiDB-lite"/>
    </source>
</evidence>
<proteinExistence type="predicted"/>
<gene>
    <name evidence="2" type="ordered locus">Mrad2831_5293</name>
</gene>
<evidence type="ECO:0000313" key="2">
    <source>
        <dbReference type="EMBL" id="ACB27240.1"/>
    </source>
</evidence>